<sequence length="373" mass="41451">MTEGDYVDLTLNPERFTGYTGPSAHRVWEAIYKENCFGMTEWDVIPSTSPNHGLGALPNSLKEAVGGADSEDPKECLERKVYYRVVSGLHASISTHICHDTMNQTTGEWGPDLKCFISRVAAYPERLQYIYFDAVLLLRAVARLGPYLTAYDYCASGTHEDDAETLARLTRVVDVATEVGRFDETAMFRGENANVLKEEFKEHFRNVTRIMDCVGCDKCRLWGKVQTTGIATALKVLFELDEKALDPKANTNLLQRSEVVALINTLHRLMESLHMVQDFRRMWAETGAEEEANLVSESASARKAQHSPGAGGAGPSQHFLAGVLDRLACWVRACRDGTVGCLQGFFDGIQDMLEAVLSIFRVSGKDQVPRSEL</sequence>
<keyword evidence="18" id="KW-1185">Reference proteome</keyword>
<dbReference type="Pfam" id="PF04137">
    <property type="entry name" value="ERO1"/>
    <property type="match status" value="1"/>
</dbReference>
<evidence type="ECO:0000256" key="13">
    <source>
        <dbReference type="ARBA" id="ARBA00023157"/>
    </source>
</evidence>
<dbReference type="OrthoDB" id="269384at2759"/>
<evidence type="ECO:0000256" key="6">
    <source>
        <dbReference type="ARBA" id="ARBA00022630"/>
    </source>
</evidence>
<dbReference type="EMBL" id="MNAD01000776">
    <property type="protein sequence ID" value="OJT10449.1"/>
    <property type="molecule type" value="Genomic_DNA"/>
</dbReference>
<dbReference type="GO" id="GO:0034975">
    <property type="term" value="P:protein folding in endoplasmic reticulum"/>
    <property type="evidence" value="ECO:0007669"/>
    <property type="project" value="InterPro"/>
</dbReference>
<evidence type="ECO:0000256" key="11">
    <source>
        <dbReference type="ARBA" id="ARBA00023002"/>
    </source>
</evidence>
<keyword evidence="14" id="KW-0325">Glycoprotein</keyword>
<evidence type="ECO:0000256" key="9">
    <source>
        <dbReference type="ARBA" id="ARBA00022827"/>
    </source>
</evidence>
<dbReference type="AlphaFoldDB" id="A0A1M2VS54"/>
<comment type="similarity">
    <text evidence="3">Belongs to the EROs family.</text>
</comment>
<keyword evidence="13" id="KW-1015">Disulfide bond</keyword>
<comment type="caution">
    <text evidence="17">The sequence shown here is derived from an EMBL/GenBank/DDBJ whole genome shotgun (WGS) entry which is preliminary data.</text>
</comment>
<keyword evidence="9" id="KW-0274">FAD</keyword>
<dbReference type="PANTHER" id="PTHR12613:SF0">
    <property type="entry name" value="ERO1-LIKE PROTEIN"/>
    <property type="match status" value="1"/>
</dbReference>
<dbReference type="GO" id="GO:0071949">
    <property type="term" value="F:FAD binding"/>
    <property type="evidence" value="ECO:0007669"/>
    <property type="project" value="InterPro"/>
</dbReference>
<evidence type="ECO:0000256" key="8">
    <source>
        <dbReference type="ARBA" id="ARBA00022824"/>
    </source>
</evidence>
<keyword evidence="5" id="KW-0813">Transport</keyword>
<evidence type="ECO:0000256" key="15">
    <source>
        <dbReference type="ARBA" id="ARBA00023284"/>
    </source>
</evidence>
<evidence type="ECO:0000313" key="18">
    <source>
        <dbReference type="Proteomes" id="UP000184267"/>
    </source>
</evidence>
<name>A0A1M2VS54_TRAPU</name>
<evidence type="ECO:0000256" key="5">
    <source>
        <dbReference type="ARBA" id="ARBA00022448"/>
    </source>
</evidence>
<evidence type="ECO:0000256" key="2">
    <source>
        <dbReference type="ARBA" id="ARBA00004367"/>
    </source>
</evidence>
<dbReference type="SUPFAM" id="SSF110019">
    <property type="entry name" value="ERO1-like"/>
    <property type="match status" value="1"/>
</dbReference>
<protein>
    <submittedName>
        <fullName evidence="17">Endoplasmic reticulum oxidoreductin-1</fullName>
    </submittedName>
</protein>
<keyword evidence="11" id="KW-0560">Oxidoreductase</keyword>
<keyword evidence="12" id="KW-0472">Membrane</keyword>
<accession>A0A1M2VS54</accession>
<dbReference type="InterPro" id="IPR037192">
    <property type="entry name" value="ERO1-like_sf"/>
</dbReference>
<dbReference type="GO" id="GO:0016972">
    <property type="term" value="F:thiol oxidase activity"/>
    <property type="evidence" value="ECO:0007669"/>
    <property type="project" value="InterPro"/>
</dbReference>
<proteinExistence type="inferred from homology"/>
<dbReference type="Proteomes" id="UP000184267">
    <property type="component" value="Unassembled WGS sequence"/>
</dbReference>
<comment type="subunit">
    <text evidence="4">May function both as a monomer and a homodimer.</text>
</comment>
<organism evidence="17 18">
    <name type="scientific">Trametes pubescens</name>
    <name type="common">White-rot fungus</name>
    <dbReference type="NCBI Taxonomy" id="154538"/>
    <lineage>
        <taxon>Eukaryota</taxon>
        <taxon>Fungi</taxon>
        <taxon>Dikarya</taxon>
        <taxon>Basidiomycota</taxon>
        <taxon>Agaricomycotina</taxon>
        <taxon>Agaricomycetes</taxon>
        <taxon>Polyporales</taxon>
        <taxon>Polyporaceae</taxon>
        <taxon>Trametes</taxon>
    </lineage>
</organism>
<dbReference type="InterPro" id="IPR007266">
    <property type="entry name" value="Ero1"/>
</dbReference>
<gene>
    <name evidence="17" type="ORF">TRAPUB_13048</name>
</gene>
<keyword evidence="7" id="KW-0732">Signal</keyword>
<keyword evidence="8" id="KW-0256">Endoplasmic reticulum</keyword>
<comment type="subcellular location">
    <subcellularLocation>
        <location evidence="2">Endoplasmic reticulum membrane</location>
        <topology evidence="2">Peripheral membrane protein</topology>
        <orientation evidence="2">Lumenal side</orientation>
    </subcellularLocation>
</comment>
<evidence type="ECO:0000256" key="10">
    <source>
        <dbReference type="ARBA" id="ARBA00022982"/>
    </source>
</evidence>
<keyword evidence="10" id="KW-0249">Electron transport</keyword>
<evidence type="ECO:0000256" key="7">
    <source>
        <dbReference type="ARBA" id="ARBA00022729"/>
    </source>
</evidence>
<comment type="cofactor">
    <cofactor evidence="1">
        <name>FAD</name>
        <dbReference type="ChEBI" id="CHEBI:57692"/>
    </cofactor>
</comment>
<keyword evidence="6" id="KW-0285">Flavoprotein</keyword>
<dbReference type="PANTHER" id="PTHR12613">
    <property type="entry name" value="ERO1-RELATED"/>
    <property type="match status" value="1"/>
</dbReference>
<evidence type="ECO:0000256" key="14">
    <source>
        <dbReference type="ARBA" id="ARBA00023180"/>
    </source>
</evidence>
<evidence type="ECO:0000256" key="1">
    <source>
        <dbReference type="ARBA" id="ARBA00001974"/>
    </source>
</evidence>
<reference evidence="17 18" key="1">
    <citation type="submission" date="2016-10" db="EMBL/GenBank/DDBJ databases">
        <title>Genome sequence of the basidiomycete white-rot fungus Trametes pubescens.</title>
        <authorList>
            <person name="Makela M.R."/>
            <person name="Granchi Z."/>
            <person name="Peng M."/>
            <person name="De Vries R.P."/>
            <person name="Grigoriev I."/>
            <person name="Riley R."/>
            <person name="Hilden K."/>
        </authorList>
    </citation>
    <scope>NUCLEOTIDE SEQUENCE [LARGE SCALE GENOMIC DNA]</scope>
    <source>
        <strain evidence="17 18">FBCC735</strain>
    </source>
</reference>
<evidence type="ECO:0000313" key="17">
    <source>
        <dbReference type="EMBL" id="OJT10449.1"/>
    </source>
</evidence>
<dbReference type="GO" id="GO:0015035">
    <property type="term" value="F:protein-disulfide reductase activity"/>
    <property type="evidence" value="ECO:0007669"/>
    <property type="project" value="InterPro"/>
</dbReference>
<dbReference type="STRING" id="154538.A0A1M2VS54"/>
<keyword evidence="15" id="KW-0676">Redox-active center</keyword>
<evidence type="ECO:0000256" key="3">
    <source>
        <dbReference type="ARBA" id="ARBA00008277"/>
    </source>
</evidence>
<evidence type="ECO:0000256" key="16">
    <source>
        <dbReference type="SAM" id="MobiDB-lite"/>
    </source>
</evidence>
<evidence type="ECO:0000256" key="4">
    <source>
        <dbReference type="ARBA" id="ARBA00011802"/>
    </source>
</evidence>
<feature type="region of interest" description="Disordered" evidence="16">
    <location>
        <begin position="294"/>
        <end position="313"/>
    </location>
</feature>
<dbReference type="GO" id="GO:0005789">
    <property type="term" value="C:endoplasmic reticulum membrane"/>
    <property type="evidence" value="ECO:0007669"/>
    <property type="project" value="UniProtKB-SubCell"/>
</dbReference>
<evidence type="ECO:0000256" key="12">
    <source>
        <dbReference type="ARBA" id="ARBA00023136"/>
    </source>
</evidence>